<dbReference type="InterPro" id="IPR036102">
    <property type="entry name" value="OsmC/Ohrsf"/>
</dbReference>
<name>A0A6V8LDC6_9ACTN</name>
<gene>
    <name evidence="1" type="ORF">Prum_088740</name>
</gene>
<dbReference type="Proteomes" id="UP000482960">
    <property type="component" value="Unassembled WGS sequence"/>
</dbReference>
<evidence type="ECO:0008006" key="3">
    <source>
        <dbReference type="Google" id="ProtNLM"/>
    </source>
</evidence>
<dbReference type="InterPro" id="IPR015946">
    <property type="entry name" value="KH_dom-like_a/b"/>
</dbReference>
<dbReference type="AlphaFoldDB" id="A0A6V8LDC6"/>
<keyword evidence="2" id="KW-1185">Reference proteome</keyword>
<organism evidence="1 2">
    <name type="scientific">Phytohabitans rumicis</name>
    <dbReference type="NCBI Taxonomy" id="1076125"/>
    <lineage>
        <taxon>Bacteria</taxon>
        <taxon>Bacillati</taxon>
        <taxon>Actinomycetota</taxon>
        <taxon>Actinomycetes</taxon>
        <taxon>Micromonosporales</taxon>
        <taxon>Micromonosporaceae</taxon>
    </lineage>
</organism>
<dbReference type="InterPro" id="IPR003718">
    <property type="entry name" value="OsmC/Ohr_fam"/>
</dbReference>
<reference evidence="1 2" key="2">
    <citation type="submission" date="2020-03" db="EMBL/GenBank/DDBJ databases">
        <authorList>
            <person name="Ichikawa N."/>
            <person name="Kimura A."/>
            <person name="Kitahashi Y."/>
            <person name="Uohara A."/>
        </authorList>
    </citation>
    <scope>NUCLEOTIDE SEQUENCE [LARGE SCALE GENOMIC DNA]</scope>
    <source>
        <strain evidence="1 2">NBRC 108638</strain>
    </source>
</reference>
<sequence>MTTTTSRPPRNGVDAPTLFATLDAVRGEPSLAKFQFRATNRWVSGTHNRSTIRGFYGAGQEDTSRTQDFTYDADHPAILVGNGNGPTPVEFVLHALAACLTSGLANIAAARGVTLTAVESTVEGDIDLLGILGLSGEVRNGYQGIRVSFRISGDAPDEVLRGLIEQSRARSAVYDVVTNGVPVQIDVTTG</sequence>
<dbReference type="EMBL" id="BLPG01000001">
    <property type="protein sequence ID" value="GFJ95232.1"/>
    <property type="molecule type" value="Genomic_DNA"/>
</dbReference>
<dbReference type="PANTHER" id="PTHR35368:SF1">
    <property type="entry name" value="HYDROPEROXIDE REDUCTASE"/>
    <property type="match status" value="1"/>
</dbReference>
<dbReference type="PANTHER" id="PTHR35368">
    <property type="entry name" value="HYDROPEROXIDE REDUCTASE"/>
    <property type="match status" value="1"/>
</dbReference>
<accession>A0A6V8LDC6</accession>
<dbReference type="InterPro" id="IPR052924">
    <property type="entry name" value="OsmC/Ohr_hydroprdx_reductase"/>
</dbReference>
<dbReference type="SUPFAM" id="SSF82784">
    <property type="entry name" value="OsmC-like"/>
    <property type="match status" value="1"/>
</dbReference>
<evidence type="ECO:0000313" key="2">
    <source>
        <dbReference type="Proteomes" id="UP000482960"/>
    </source>
</evidence>
<dbReference type="Gene3D" id="3.30.300.20">
    <property type="match status" value="1"/>
</dbReference>
<protein>
    <recommendedName>
        <fullName evidence="3">Osmotically inducible protein C</fullName>
    </recommendedName>
</protein>
<comment type="caution">
    <text evidence="1">The sequence shown here is derived from an EMBL/GenBank/DDBJ whole genome shotgun (WGS) entry which is preliminary data.</text>
</comment>
<dbReference type="Pfam" id="PF02566">
    <property type="entry name" value="OsmC"/>
    <property type="match status" value="1"/>
</dbReference>
<proteinExistence type="predicted"/>
<reference evidence="1 2" key="1">
    <citation type="submission" date="2020-03" db="EMBL/GenBank/DDBJ databases">
        <title>Whole genome shotgun sequence of Phytohabitans rumicis NBRC 108638.</title>
        <authorList>
            <person name="Komaki H."/>
            <person name="Tamura T."/>
        </authorList>
    </citation>
    <scope>NUCLEOTIDE SEQUENCE [LARGE SCALE GENOMIC DNA]</scope>
    <source>
        <strain evidence="1 2">NBRC 108638</strain>
    </source>
</reference>
<evidence type="ECO:0000313" key="1">
    <source>
        <dbReference type="EMBL" id="GFJ95232.1"/>
    </source>
</evidence>
<dbReference type="RefSeq" id="WP_173082746.1">
    <property type="nucleotide sequence ID" value="NZ_BAABJB010000012.1"/>
</dbReference>